<dbReference type="AlphaFoldDB" id="A0A165F0L2"/>
<evidence type="ECO:0000256" key="1">
    <source>
        <dbReference type="SAM" id="Phobius"/>
    </source>
</evidence>
<reference evidence="2 3" key="1">
    <citation type="journal article" date="2016" name="Mol. Biol. Evol.">
        <title>Comparative Genomics of Early-Diverging Mushroom-Forming Fungi Provides Insights into the Origins of Lignocellulose Decay Capabilities.</title>
        <authorList>
            <person name="Nagy L.G."/>
            <person name="Riley R."/>
            <person name="Tritt A."/>
            <person name="Adam C."/>
            <person name="Daum C."/>
            <person name="Floudas D."/>
            <person name="Sun H."/>
            <person name="Yadav J.S."/>
            <person name="Pangilinan J."/>
            <person name="Larsson K.H."/>
            <person name="Matsuura K."/>
            <person name="Barry K."/>
            <person name="Labutti K."/>
            <person name="Kuo R."/>
            <person name="Ohm R.A."/>
            <person name="Bhattacharya S.S."/>
            <person name="Shirouzu T."/>
            <person name="Yoshinaga Y."/>
            <person name="Martin F.M."/>
            <person name="Grigoriev I.V."/>
            <person name="Hibbett D.S."/>
        </authorList>
    </citation>
    <scope>NUCLEOTIDE SEQUENCE [LARGE SCALE GENOMIC DNA]</scope>
    <source>
        <strain evidence="2 3">93-53</strain>
    </source>
</reference>
<keyword evidence="1" id="KW-0812">Transmembrane</keyword>
<dbReference type="Proteomes" id="UP000076871">
    <property type="component" value="Unassembled WGS sequence"/>
</dbReference>
<proteinExistence type="predicted"/>
<dbReference type="InParanoid" id="A0A165F0L2"/>
<sequence length="69" mass="7501">MQIGGSRICLGRGFLLAMIELALVVVLCALIGGDPFEFDDEWQTRIEIISEIAVDLVLLDLVVSPRSVA</sequence>
<name>A0A165F0L2_9APHY</name>
<dbReference type="RefSeq" id="XP_040765849.1">
    <property type="nucleotide sequence ID" value="XM_040912363.1"/>
</dbReference>
<gene>
    <name evidence="2" type="ORF">LAESUDRAFT_757808</name>
</gene>
<dbReference type="EMBL" id="KV427616">
    <property type="protein sequence ID" value="KZT08109.1"/>
    <property type="molecule type" value="Genomic_DNA"/>
</dbReference>
<keyword evidence="1" id="KW-1133">Transmembrane helix</keyword>
<keyword evidence="1" id="KW-0472">Membrane</keyword>
<evidence type="ECO:0000313" key="2">
    <source>
        <dbReference type="EMBL" id="KZT08109.1"/>
    </source>
</evidence>
<protein>
    <submittedName>
        <fullName evidence="2">Uncharacterized protein</fullName>
    </submittedName>
</protein>
<dbReference type="GeneID" id="63829391"/>
<organism evidence="2 3">
    <name type="scientific">Laetiporus sulphureus 93-53</name>
    <dbReference type="NCBI Taxonomy" id="1314785"/>
    <lineage>
        <taxon>Eukaryota</taxon>
        <taxon>Fungi</taxon>
        <taxon>Dikarya</taxon>
        <taxon>Basidiomycota</taxon>
        <taxon>Agaricomycotina</taxon>
        <taxon>Agaricomycetes</taxon>
        <taxon>Polyporales</taxon>
        <taxon>Laetiporus</taxon>
    </lineage>
</organism>
<evidence type="ECO:0000313" key="3">
    <source>
        <dbReference type="Proteomes" id="UP000076871"/>
    </source>
</evidence>
<accession>A0A165F0L2</accession>
<feature type="transmembrane region" description="Helical" evidence="1">
    <location>
        <begin position="12"/>
        <end position="32"/>
    </location>
</feature>
<keyword evidence="3" id="KW-1185">Reference proteome</keyword>